<dbReference type="AlphaFoldDB" id="A0A2T2WZD7"/>
<sequence length="81" mass="8899">MIITDGVRMLKIGVSSHLYLIQDESPSGWTPGIPGQFGAIGAEFALGVDHLDHILLTYHDIDHNEEPDTSGNKPRCMFGHQ</sequence>
<accession>A0A2T2WZD7</accession>
<gene>
    <name evidence="1" type="ORF">C7B43_11610</name>
</gene>
<reference evidence="1 2" key="1">
    <citation type="journal article" date="2014" name="BMC Genomics">
        <title>Comparison of environmental and isolate Sulfobacillus genomes reveals diverse carbon, sulfur, nitrogen, and hydrogen metabolisms.</title>
        <authorList>
            <person name="Justice N.B."/>
            <person name="Norman A."/>
            <person name="Brown C.T."/>
            <person name="Singh A."/>
            <person name="Thomas B.C."/>
            <person name="Banfield J.F."/>
        </authorList>
    </citation>
    <scope>NUCLEOTIDE SEQUENCE [LARGE SCALE GENOMIC DNA]</scope>
    <source>
        <strain evidence="1">AMDSBA1</strain>
    </source>
</reference>
<name>A0A2T2WZD7_9FIRM</name>
<dbReference type="Proteomes" id="UP000242699">
    <property type="component" value="Unassembled WGS sequence"/>
</dbReference>
<evidence type="ECO:0000313" key="1">
    <source>
        <dbReference type="EMBL" id="PSR27597.1"/>
    </source>
</evidence>
<comment type="caution">
    <text evidence="1">The sequence shown here is derived from an EMBL/GenBank/DDBJ whole genome shotgun (WGS) entry which is preliminary data.</text>
</comment>
<protein>
    <submittedName>
        <fullName evidence="1">Uncharacterized protein</fullName>
    </submittedName>
</protein>
<organism evidence="1 2">
    <name type="scientific">Sulfobacillus benefaciens</name>
    <dbReference type="NCBI Taxonomy" id="453960"/>
    <lineage>
        <taxon>Bacteria</taxon>
        <taxon>Bacillati</taxon>
        <taxon>Bacillota</taxon>
        <taxon>Clostridia</taxon>
        <taxon>Eubacteriales</taxon>
        <taxon>Clostridiales Family XVII. Incertae Sedis</taxon>
        <taxon>Sulfobacillus</taxon>
    </lineage>
</organism>
<proteinExistence type="predicted"/>
<dbReference type="EMBL" id="PXYT01000025">
    <property type="protein sequence ID" value="PSR27597.1"/>
    <property type="molecule type" value="Genomic_DNA"/>
</dbReference>
<evidence type="ECO:0000313" key="2">
    <source>
        <dbReference type="Proteomes" id="UP000242699"/>
    </source>
</evidence>